<feature type="domain" description="AIG1-type G" evidence="5">
    <location>
        <begin position="48"/>
        <end position="265"/>
    </location>
</feature>
<evidence type="ECO:0000313" key="6">
    <source>
        <dbReference type="EMBL" id="KAG9279110.1"/>
    </source>
</evidence>
<feature type="compositionally biased region" description="Basic and acidic residues" evidence="4">
    <location>
        <begin position="277"/>
        <end position="291"/>
    </location>
</feature>
<dbReference type="InterPro" id="IPR027417">
    <property type="entry name" value="P-loop_NTPase"/>
</dbReference>
<dbReference type="EMBL" id="JAICCE010000003">
    <property type="protein sequence ID" value="KAG9279110.1"/>
    <property type="molecule type" value="Genomic_DNA"/>
</dbReference>
<dbReference type="InterPro" id="IPR006703">
    <property type="entry name" value="G_AIG1"/>
</dbReference>
<dbReference type="CDD" id="cd01852">
    <property type="entry name" value="AIG1"/>
    <property type="match status" value="1"/>
</dbReference>
<organism evidence="6 7">
    <name type="scientific">Astyanax mexicanus</name>
    <name type="common">Blind cave fish</name>
    <name type="synonym">Astyanax fasciatus mexicanus</name>
    <dbReference type="NCBI Taxonomy" id="7994"/>
    <lineage>
        <taxon>Eukaryota</taxon>
        <taxon>Metazoa</taxon>
        <taxon>Chordata</taxon>
        <taxon>Craniata</taxon>
        <taxon>Vertebrata</taxon>
        <taxon>Euteleostomi</taxon>
        <taxon>Actinopterygii</taxon>
        <taxon>Neopterygii</taxon>
        <taxon>Teleostei</taxon>
        <taxon>Ostariophysi</taxon>
        <taxon>Characiformes</taxon>
        <taxon>Characoidei</taxon>
        <taxon>Acestrorhamphidae</taxon>
        <taxon>Acestrorhamphinae</taxon>
        <taxon>Astyanax</taxon>
    </lineage>
</organism>
<comment type="similarity">
    <text evidence="1">Belongs to the TRAFAC class TrmE-Era-EngA-EngB-Septin-like GTPase superfamily. AIG1/Toc34/Toc159-like paraseptin GTPase family. IAN subfamily.</text>
</comment>
<evidence type="ECO:0000256" key="4">
    <source>
        <dbReference type="SAM" id="MobiDB-lite"/>
    </source>
</evidence>
<keyword evidence="3" id="KW-0342">GTP-binding</keyword>
<evidence type="ECO:0000259" key="5">
    <source>
        <dbReference type="PROSITE" id="PS51720"/>
    </source>
</evidence>
<protein>
    <recommendedName>
        <fullName evidence="5">AIG1-type G domain-containing protein</fullName>
    </recommendedName>
</protein>
<dbReference type="PANTHER" id="PTHR10903">
    <property type="entry name" value="GTPASE, IMAP FAMILY MEMBER-RELATED"/>
    <property type="match status" value="1"/>
</dbReference>
<feature type="region of interest" description="Disordered" evidence="4">
    <location>
        <begin position="277"/>
        <end position="347"/>
    </location>
</feature>
<dbReference type="PROSITE" id="PS51720">
    <property type="entry name" value="G_AIG1"/>
    <property type="match status" value="1"/>
</dbReference>
<dbReference type="Pfam" id="PF04548">
    <property type="entry name" value="AIG1"/>
    <property type="match status" value="1"/>
</dbReference>
<evidence type="ECO:0000256" key="3">
    <source>
        <dbReference type="ARBA" id="ARBA00023134"/>
    </source>
</evidence>
<dbReference type="Gene3D" id="3.40.50.300">
    <property type="entry name" value="P-loop containing nucleotide triphosphate hydrolases"/>
    <property type="match status" value="1"/>
</dbReference>
<dbReference type="Proteomes" id="UP000752171">
    <property type="component" value="Unassembled WGS sequence"/>
</dbReference>
<dbReference type="FunFam" id="3.40.50.300:FF:000366">
    <property type="entry name" value="GTPase, IMAP family member 2"/>
    <property type="match status" value="1"/>
</dbReference>
<gene>
    <name evidence="6" type="ORF">AMEX_G4582</name>
</gene>
<name>A0A8T2M675_ASTMX</name>
<proteinExistence type="inferred from homology"/>
<dbReference type="SUPFAM" id="SSF52540">
    <property type="entry name" value="P-loop containing nucleoside triphosphate hydrolases"/>
    <property type="match status" value="1"/>
</dbReference>
<dbReference type="GO" id="GO:0005525">
    <property type="term" value="F:GTP binding"/>
    <property type="evidence" value="ECO:0007669"/>
    <property type="project" value="UniProtKB-KW"/>
</dbReference>
<keyword evidence="2" id="KW-0547">Nucleotide-binding</keyword>
<evidence type="ECO:0000256" key="1">
    <source>
        <dbReference type="ARBA" id="ARBA00008535"/>
    </source>
</evidence>
<evidence type="ECO:0000256" key="2">
    <source>
        <dbReference type="ARBA" id="ARBA00022741"/>
    </source>
</evidence>
<dbReference type="PANTHER" id="PTHR10903:SF170">
    <property type="entry name" value="GTPASE IMAP FAMILY MEMBER 7"/>
    <property type="match status" value="1"/>
</dbReference>
<comment type="caution">
    <text evidence="6">The sequence shown here is derived from an EMBL/GenBank/DDBJ whole genome shotgun (WGS) entry which is preliminary data.</text>
</comment>
<reference evidence="6 7" key="1">
    <citation type="submission" date="2021-07" db="EMBL/GenBank/DDBJ databases">
        <authorList>
            <person name="Imarazene B."/>
            <person name="Zahm M."/>
            <person name="Klopp C."/>
            <person name="Cabau C."/>
            <person name="Beille S."/>
            <person name="Jouanno E."/>
            <person name="Castinel A."/>
            <person name="Lluch J."/>
            <person name="Gil L."/>
            <person name="Kuchtly C."/>
            <person name="Lopez Roques C."/>
            <person name="Donnadieu C."/>
            <person name="Parrinello H."/>
            <person name="Journot L."/>
            <person name="Du K."/>
            <person name="Schartl M."/>
            <person name="Retaux S."/>
            <person name="Guiguen Y."/>
        </authorList>
    </citation>
    <scope>NUCLEOTIDE SEQUENCE [LARGE SCALE GENOMIC DNA]</scope>
    <source>
        <strain evidence="6">Pach_M1</strain>
        <tissue evidence="6">Testis</tissue>
    </source>
</reference>
<accession>A0A8T2M675</accession>
<dbReference type="InterPro" id="IPR045058">
    <property type="entry name" value="GIMA/IAN/Toc"/>
</dbReference>
<feature type="compositionally biased region" description="Basic and acidic residues" evidence="4">
    <location>
        <begin position="302"/>
        <end position="340"/>
    </location>
</feature>
<sequence>MGQGISSWYLTAVRVPLICTMAGSEKKAGDDSDEVKGESEAEIHGERDEELRLVLIGQTGSGKSASGNTILGRRHFLSELRAGSVTQVCEQASADLPEDEESDDEGSSRRKRVVVVDMPGFGDTRLEAALVHTEIAKCVTLSAPGPHAFLLVVPLGRYTENENRAAREMLQVFGETALQRHTVVLFTRGDDLEEGGGGIEGFLGREEVPRELRDLLQTCGGRYHVLNNKEMGDRTQVKMLLQKVEKMVQENEGRFYTSAMFQQAELAIRAEEERLMKERGQGEGEEVERPDGGLAIAKRRRTELEQGLRRREVEGRHDEGVEERGRDGRMSEGSWRERERRRGSRRQSLRLAVSRFRREAALSQKVLDQVKVLVTAGATGMAVGAVFGAAAPLAMAAGASMMGSSVGLVAGQFAGVSVAGSGVGKALGAIVAAATGKTAVAVGAATGGLLGGSVGALAGAEAAGPREAALEALEQVGTVGATVVGVAAGVGGTLGAGAAIGAMLEGGAAVGGAVGIANATAVAAPNAVVAGGAAAEGALAASQAVATGGVVQTVGGAACSGQNALAASSGLTGALNTVGTTARIITAVTEIGKAAVGIVVAGGLVVKVVKEKVRSAAGNTERHSYEIYWNK</sequence>
<evidence type="ECO:0000313" key="7">
    <source>
        <dbReference type="Proteomes" id="UP000752171"/>
    </source>
</evidence>
<feature type="region of interest" description="Disordered" evidence="4">
    <location>
        <begin position="24"/>
        <end position="44"/>
    </location>
</feature>
<dbReference type="AlphaFoldDB" id="A0A8T2M675"/>